<reference evidence="2" key="1">
    <citation type="journal article" date="2017" name="Genome Biol.">
        <title>Comparative genomics reveals high biological diversity and specific adaptations in the industrially and medically important fungal genus Aspergillus.</title>
        <authorList>
            <person name="de Vries R.P."/>
            <person name="Riley R."/>
            <person name="Wiebenga A."/>
            <person name="Aguilar-Osorio G."/>
            <person name="Amillis S."/>
            <person name="Uchima C.A."/>
            <person name="Anderluh G."/>
            <person name="Asadollahi M."/>
            <person name="Askin M."/>
            <person name="Barry K."/>
            <person name="Battaglia E."/>
            <person name="Bayram O."/>
            <person name="Benocci T."/>
            <person name="Braus-Stromeyer S.A."/>
            <person name="Caldana C."/>
            <person name="Canovas D."/>
            <person name="Cerqueira G.C."/>
            <person name="Chen F."/>
            <person name="Chen W."/>
            <person name="Choi C."/>
            <person name="Clum A."/>
            <person name="Dos Santos R.A."/>
            <person name="Damasio A.R."/>
            <person name="Diallinas G."/>
            <person name="Emri T."/>
            <person name="Fekete E."/>
            <person name="Flipphi M."/>
            <person name="Freyberg S."/>
            <person name="Gallo A."/>
            <person name="Gournas C."/>
            <person name="Habgood R."/>
            <person name="Hainaut M."/>
            <person name="Harispe M.L."/>
            <person name="Henrissat B."/>
            <person name="Hilden K.S."/>
            <person name="Hope R."/>
            <person name="Hossain A."/>
            <person name="Karabika E."/>
            <person name="Karaffa L."/>
            <person name="Karanyi Z."/>
            <person name="Krasevec N."/>
            <person name="Kuo A."/>
            <person name="Kusch H."/>
            <person name="LaButti K."/>
            <person name="Lagendijk E.L."/>
            <person name="Lapidus A."/>
            <person name="Levasseur A."/>
            <person name="Lindquist E."/>
            <person name="Lipzen A."/>
            <person name="Logrieco A.F."/>
            <person name="MacCabe A."/>
            <person name="Maekelae M.R."/>
            <person name="Malavazi I."/>
            <person name="Melin P."/>
            <person name="Meyer V."/>
            <person name="Mielnichuk N."/>
            <person name="Miskei M."/>
            <person name="Molnar A.P."/>
            <person name="Mule G."/>
            <person name="Ngan C.Y."/>
            <person name="Orejas M."/>
            <person name="Orosz E."/>
            <person name="Ouedraogo J.P."/>
            <person name="Overkamp K.M."/>
            <person name="Park H.-S."/>
            <person name="Perrone G."/>
            <person name="Piumi F."/>
            <person name="Punt P.J."/>
            <person name="Ram A.F."/>
            <person name="Ramon A."/>
            <person name="Rauscher S."/>
            <person name="Record E."/>
            <person name="Riano-Pachon D.M."/>
            <person name="Robert V."/>
            <person name="Roehrig J."/>
            <person name="Ruller R."/>
            <person name="Salamov A."/>
            <person name="Salih N.S."/>
            <person name="Samson R.A."/>
            <person name="Sandor E."/>
            <person name="Sanguinetti M."/>
            <person name="Schuetze T."/>
            <person name="Sepcic K."/>
            <person name="Shelest E."/>
            <person name="Sherlock G."/>
            <person name="Sophianopoulou V."/>
            <person name="Squina F.M."/>
            <person name="Sun H."/>
            <person name="Susca A."/>
            <person name="Todd R.B."/>
            <person name="Tsang A."/>
            <person name="Unkles S.E."/>
            <person name="van de Wiele N."/>
            <person name="van Rossen-Uffink D."/>
            <person name="Oliveira J.V."/>
            <person name="Vesth T.C."/>
            <person name="Visser J."/>
            <person name="Yu J.-H."/>
            <person name="Zhou M."/>
            <person name="Andersen M.R."/>
            <person name="Archer D.B."/>
            <person name="Baker S.E."/>
            <person name="Benoit I."/>
            <person name="Brakhage A.A."/>
            <person name="Braus G.H."/>
            <person name="Fischer R."/>
            <person name="Frisvad J.C."/>
            <person name="Goldman G.H."/>
            <person name="Houbraken J."/>
            <person name="Oakley B."/>
            <person name="Pocsi I."/>
            <person name="Scazzocchio C."/>
            <person name="Seiboth B."/>
            <person name="vanKuyk P.A."/>
            <person name="Wortman J."/>
            <person name="Dyer P.S."/>
            <person name="Grigoriev I.V."/>
        </authorList>
    </citation>
    <scope>NUCLEOTIDE SEQUENCE [LARGE SCALE GENOMIC DNA]</scope>
    <source>
        <strain evidence="2">CBS 516.65</strain>
    </source>
</reference>
<dbReference type="GeneID" id="34465444"/>
<protein>
    <submittedName>
        <fullName evidence="1">Uncharacterized protein</fullName>
    </submittedName>
</protein>
<dbReference type="EMBL" id="KV878901">
    <property type="protein sequence ID" value="OJJ82882.1"/>
    <property type="molecule type" value="Genomic_DNA"/>
</dbReference>
<proteinExistence type="predicted"/>
<evidence type="ECO:0000313" key="2">
    <source>
        <dbReference type="Proteomes" id="UP000184300"/>
    </source>
</evidence>
<dbReference type="VEuPathDB" id="FungiDB:ASPGLDRAFT_67735"/>
<sequence length="312" mass="34396">MHVIAKDLHANAVRVESEEVQRLATAARAAHAMGLTVFFNPWKINADVDETRAYFEEAAQAAEQLRNEGVDIVFVAGCEYKIFSKGVFPDDSFNERGAWFGAQLPGGYTLEDIPETVREKSTKLNEILQSFAEAICTKFAGPLTYSAGTWEIVDWSIFDITKEQYVAGLQCHKFDKPLVIMEVGCCAYEGSAERGDGGFMLLKGTNPDGSGIFEDGVVPTRSERGQADYLGTQLDLLANADAHAVFAYVFSFPCMSTGEGTKDLDMTSYSLVKTFPDRDERSKAMPPWAPKESFLRVANFFRDHAAATSISQ</sequence>
<dbReference type="AlphaFoldDB" id="A0A1L9VGD0"/>
<dbReference type="SUPFAM" id="SSF51445">
    <property type="entry name" value="(Trans)glycosidases"/>
    <property type="match status" value="1"/>
</dbReference>
<dbReference type="Proteomes" id="UP000184300">
    <property type="component" value="Unassembled WGS sequence"/>
</dbReference>
<organism evidence="1 2">
    <name type="scientific">Aspergillus glaucus CBS 516.65</name>
    <dbReference type="NCBI Taxonomy" id="1160497"/>
    <lineage>
        <taxon>Eukaryota</taxon>
        <taxon>Fungi</taxon>
        <taxon>Dikarya</taxon>
        <taxon>Ascomycota</taxon>
        <taxon>Pezizomycotina</taxon>
        <taxon>Eurotiomycetes</taxon>
        <taxon>Eurotiomycetidae</taxon>
        <taxon>Eurotiales</taxon>
        <taxon>Aspergillaceae</taxon>
        <taxon>Aspergillus</taxon>
        <taxon>Aspergillus subgen. Aspergillus</taxon>
    </lineage>
</organism>
<dbReference type="RefSeq" id="XP_022399580.1">
    <property type="nucleotide sequence ID" value="XM_022549184.1"/>
</dbReference>
<dbReference type="Gene3D" id="3.20.20.80">
    <property type="entry name" value="Glycosidases"/>
    <property type="match status" value="1"/>
</dbReference>
<name>A0A1L9VGD0_ASPGL</name>
<dbReference type="OrthoDB" id="4426597at2759"/>
<keyword evidence="2" id="KW-1185">Reference proteome</keyword>
<evidence type="ECO:0000313" key="1">
    <source>
        <dbReference type="EMBL" id="OJJ82882.1"/>
    </source>
</evidence>
<accession>A0A1L9VGD0</accession>
<dbReference type="InterPro" id="IPR017853">
    <property type="entry name" value="GH"/>
</dbReference>
<gene>
    <name evidence="1" type="ORF">ASPGLDRAFT_67735</name>
</gene>